<name>A0A812MIH9_9DINO</name>
<feature type="region of interest" description="Disordered" evidence="1">
    <location>
        <begin position="1"/>
        <end position="26"/>
    </location>
</feature>
<reference evidence="3" key="1">
    <citation type="submission" date="2021-02" db="EMBL/GenBank/DDBJ databases">
        <authorList>
            <person name="Dougan E. K."/>
            <person name="Rhodes N."/>
            <person name="Thang M."/>
            <person name="Chan C."/>
        </authorList>
    </citation>
    <scope>NUCLEOTIDE SEQUENCE</scope>
</reference>
<dbReference type="SUPFAM" id="SSF54695">
    <property type="entry name" value="POZ domain"/>
    <property type="match status" value="1"/>
</dbReference>
<dbReference type="EMBL" id="CAJNDS010001602">
    <property type="protein sequence ID" value="CAE7267316.1"/>
    <property type="molecule type" value="Genomic_DNA"/>
</dbReference>
<proteinExistence type="predicted"/>
<comment type="caution">
    <text evidence="3">The sequence shown here is derived from an EMBL/GenBank/DDBJ whole genome shotgun (WGS) entry which is preliminary data.</text>
</comment>
<dbReference type="InterPro" id="IPR003131">
    <property type="entry name" value="T1-type_BTB"/>
</dbReference>
<protein>
    <submittedName>
        <fullName evidence="3">SHKBP1 protein</fullName>
    </submittedName>
</protein>
<dbReference type="AlphaFoldDB" id="A0A812MIH9"/>
<evidence type="ECO:0000256" key="1">
    <source>
        <dbReference type="SAM" id="MobiDB-lite"/>
    </source>
</evidence>
<feature type="domain" description="Potassium channel tetramerisation-type BTB" evidence="2">
    <location>
        <begin position="22"/>
        <end position="103"/>
    </location>
</feature>
<dbReference type="InterPro" id="IPR045068">
    <property type="entry name" value="BACURD1-3"/>
</dbReference>
<organism evidence="3 4">
    <name type="scientific">Symbiodinium natans</name>
    <dbReference type="NCBI Taxonomy" id="878477"/>
    <lineage>
        <taxon>Eukaryota</taxon>
        <taxon>Sar</taxon>
        <taxon>Alveolata</taxon>
        <taxon>Dinophyceae</taxon>
        <taxon>Suessiales</taxon>
        <taxon>Symbiodiniaceae</taxon>
        <taxon>Symbiodinium</taxon>
    </lineage>
</organism>
<dbReference type="PANTHER" id="PTHR11145">
    <property type="entry name" value="BTB/POZ DOMAIN-CONTAINING ADAPTER FOR CUL3-MEDIATED RHOA DEGRADATION PROTEIN FAMILY MEMBER"/>
    <property type="match status" value="1"/>
</dbReference>
<dbReference type="InterPro" id="IPR011333">
    <property type="entry name" value="SKP1/BTB/POZ_sf"/>
</dbReference>
<sequence>MSSAAPGSEGPEAKRPRREDTIDLDVGGTPFRTTRMTLQKSPFFANLLACGGEGPVFVDRCPQLFAHVLQFLRTGRGPRCATLAESDALAGEFDFFGLDDSQISLPEQVVLTGQYYWHNSKETAVHAKVEAYLDEGFQIKHLSSFAGMVEAENGVAGCTFVLEK</sequence>
<accession>A0A812MIH9</accession>
<dbReference type="CDD" id="cd18316">
    <property type="entry name" value="BTB_POZ_KCTD-like"/>
    <property type="match status" value="1"/>
</dbReference>
<dbReference type="Proteomes" id="UP000604046">
    <property type="component" value="Unassembled WGS sequence"/>
</dbReference>
<evidence type="ECO:0000313" key="3">
    <source>
        <dbReference type="EMBL" id="CAE7267316.1"/>
    </source>
</evidence>
<feature type="compositionally biased region" description="Basic and acidic residues" evidence="1">
    <location>
        <begin position="11"/>
        <end position="21"/>
    </location>
</feature>
<dbReference type="OrthoDB" id="2414723at2759"/>
<gene>
    <name evidence="3" type="primary">SHKBP1</name>
    <name evidence="3" type="ORF">SNAT2548_LOCUS14168</name>
</gene>
<evidence type="ECO:0000313" key="4">
    <source>
        <dbReference type="Proteomes" id="UP000604046"/>
    </source>
</evidence>
<dbReference type="PANTHER" id="PTHR11145:SF8">
    <property type="entry name" value="RE57120P"/>
    <property type="match status" value="1"/>
</dbReference>
<keyword evidence="4" id="KW-1185">Reference proteome</keyword>
<evidence type="ECO:0000259" key="2">
    <source>
        <dbReference type="Pfam" id="PF02214"/>
    </source>
</evidence>
<dbReference type="GO" id="GO:0051260">
    <property type="term" value="P:protein homooligomerization"/>
    <property type="evidence" value="ECO:0007669"/>
    <property type="project" value="InterPro"/>
</dbReference>
<dbReference type="Pfam" id="PF02214">
    <property type="entry name" value="BTB_2"/>
    <property type="match status" value="1"/>
</dbReference>
<dbReference type="Gene3D" id="3.30.710.10">
    <property type="entry name" value="Potassium Channel Kv1.1, Chain A"/>
    <property type="match status" value="1"/>
</dbReference>